<gene>
    <name evidence="2" type="ORF">H257_10631</name>
</gene>
<dbReference type="RefSeq" id="XP_009835533.1">
    <property type="nucleotide sequence ID" value="XM_009837231.1"/>
</dbReference>
<dbReference type="GeneID" id="20812627"/>
<feature type="region of interest" description="Disordered" evidence="1">
    <location>
        <begin position="27"/>
        <end position="46"/>
    </location>
</feature>
<dbReference type="AlphaFoldDB" id="W4G7J4"/>
<dbReference type="VEuPathDB" id="FungiDB:H257_10631"/>
<sequence length="291" mass="32280">MPWRLWWASAVAQDTLPPLQHLRWVPPRRLAPPPAQPRDHTGREVYGTDTDWMSPTLLFGYNAKERFLSWLTKACAANEDDIAGLGLSISDIALAAHKQSWYGYELVGVSGGSRDDTYLKALGVINLLAERQLRNLHHSHPLFLSPVWLSGSLAVLASEVLGGTLHNPVSKLTATPHIPLYNQLRALESNMGALTNRVDEGFNAIPQDFDTRKDQANFTKVKKVVSTILSFSKYTNDEVAALTVPDKNAVFEANFASLCERLFASAGATPLGNRRIIEMTYHTVYDAINKQ</sequence>
<name>W4G7J4_APHAT</name>
<accession>W4G7J4</accession>
<evidence type="ECO:0000313" key="2">
    <source>
        <dbReference type="EMBL" id="ETV75029.1"/>
    </source>
</evidence>
<proteinExistence type="predicted"/>
<protein>
    <submittedName>
        <fullName evidence="2">Uncharacterized protein</fullName>
    </submittedName>
</protein>
<reference evidence="2" key="1">
    <citation type="submission" date="2013-12" db="EMBL/GenBank/DDBJ databases">
        <title>The Genome Sequence of Aphanomyces astaci APO3.</title>
        <authorList>
            <consortium name="The Broad Institute Genomics Platform"/>
            <person name="Russ C."/>
            <person name="Tyler B."/>
            <person name="van West P."/>
            <person name="Dieguez-Uribeondo J."/>
            <person name="Young S.K."/>
            <person name="Zeng Q."/>
            <person name="Gargeya S."/>
            <person name="Fitzgerald M."/>
            <person name="Abouelleil A."/>
            <person name="Alvarado L."/>
            <person name="Chapman S.B."/>
            <person name="Gainer-Dewar J."/>
            <person name="Goldberg J."/>
            <person name="Griggs A."/>
            <person name="Gujja S."/>
            <person name="Hansen M."/>
            <person name="Howarth C."/>
            <person name="Imamovic A."/>
            <person name="Ireland A."/>
            <person name="Larimer J."/>
            <person name="McCowan C."/>
            <person name="Murphy C."/>
            <person name="Pearson M."/>
            <person name="Poon T.W."/>
            <person name="Priest M."/>
            <person name="Roberts A."/>
            <person name="Saif S."/>
            <person name="Shea T."/>
            <person name="Sykes S."/>
            <person name="Wortman J."/>
            <person name="Nusbaum C."/>
            <person name="Birren B."/>
        </authorList>
    </citation>
    <scope>NUCLEOTIDE SEQUENCE [LARGE SCALE GENOMIC DNA]</scope>
    <source>
        <strain evidence="2">APO3</strain>
    </source>
</reference>
<organism evidence="2">
    <name type="scientific">Aphanomyces astaci</name>
    <name type="common">Crayfish plague agent</name>
    <dbReference type="NCBI Taxonomy" id="112090"/>
    <lineage>
        <taxon>Eukaryota</taxon>
        <taxon>Sar</taxon>
        <taxon>Stramenopiles</taxon>
        <taxon>Oomycota</taxon>
        <taxon>Saprolegniomycetes</taxon>
        <taxon>Saprolegniales</taxon>
        <taxon>Verrucalvaceae</taxon>
        <taxon>Aphanomyces</taxon>
    </lineage>
</organism>
<evidence type="ECO:0000256" key="1">
    <source>
        <dbReference type="SAM" id="MobiDB-lite"/>
    </source>
</evidence>
<dbReference type="EMBL" id="KI913142">
    <property type="protein sequence ID" value="ETV75029.1"/>
    <property type="molecule type" value="Genomic_DNA"/>
</dbReference>